<dbReference type="EMBL" id="LLYB01000034">
    <property type="protein sequence ID" value="KRR27984.1"/>
    <property type="molecule type" value="Genomic_DNA"/>
</dbReference>
<sequence length="471" mass="53468">MKLFGYLPETLFKPLSGPKKHVYARLLMRLYERLYSARILETPLREEVVKQIEIGLSEFAIRSTGELSEGDPEEDQTTSQAHYLAYYRLRDTGWLTEETEKWRTYVDMNPDAFMVLGAITDFGNSRVRVAGAVVDVKNNLEAANREPETMAQGLANAHDTALRFARSMRRILAGMREIEDRILGNPNAAAILRTFFQDFVDGLLIADYKQLKTSNNPYRHRRTIASLAGDMLADAERIGKIARAYIEQGVMAPGATVATAEERVIAELEKIKSVFEDVGPFMDKIEDFRDRLERRIRTTVHYMDVMGEGAAERIVRLIEQLSKIGTDEVEIRLRSPDVGLPITSLALYTPPPPKAPPERTRFKVPKQDPYLRAYVQATTEFDRMVRVSDQKLLEFARRHMQGRDAVSSSEIEIESIPDLFAYRAIPNLAAVGRSVRLGEFTITLEEGRTTNDWIDVTAFRIDRTRTTADAA</sequence>
<dbReference type="Pfam" id="PF18982">
    <property type="entry name" value="JetA"/>
    <property type="match status" value="1"/>
</dbReference>
<comment type="caution">
    <text evidence="1">The sequence shown here is derived from an EMBL/GenBank/DDBJ whole genome shotgun (WGS) entry which is preliminary data.</text>
</comment>
<dbReference type="AlphaFoldDB" id="A0A0R3NDR3"/>
<dbReference type="RefSeq" id="WP_057856384.1">
    <property type="nucleotide sequence ID" value="NZ_LLYB01000034.1"/>
</dbReference>
<accession>A0A0R3NDR3</accession>
<dbReference type="InterPro" id="IPR043773">
    <property type="entry name" value="JetA"/>
</dbReference>
<organism evidence="1 2">
    <name type="scientific">Bradyrhizobium lablabi</name>
    <dbReference type="NCBI Taxonomy" id="722472"/>
    <lineage>
        <taxon>Bacteria</taxon>
        <taxon>Pseudomonadati</taxon>
        <taxon>Pseudomonadota</taxon>
        <taxon>Alphaproteobacteria</taxon>
        <taxon>Hyphomicrobiales</taxon>
        <taxon>Nitrobacteraceae</taxon>
        <taxon>Bradyrhizobium</taxon>
    </lineage>
</organism>
<proteinExistence type="predicted"/>
<reference evidence="1 2" key="1">
    <citation type="submission" date="2014-03" db="EMBL/GenBank/DDBJ databases">
        <title>Bradyrhizobium valentinum sp. nov., isolated from effective nodules of Lupinus mariae-josephae, a lupine endemic of basic-lime soils in Eastern Spain.</title>
        <authorList>
            <person name="Duran D."/>
            <person name="Rey L."/>
            <person name="Navarro A."/>
            <person name="Busquets A."/>
            <person name="Imperial J."/>
            <person name="Ruiz-Argueso T."/>
        </authorList>
    </citation>
    <scope>NUCLEOTIDE SEQUENCE [LARGE SCALE GENOMIC DNA]</scope>
    <source>
        <strain evidence="1 2">CCBAU 23086</strain>
    </source>
</reference>
<evidence type="ECO:0000313" key="2">
    <source>
        <dbReference type="Proteomes" id="UP000051660"/>
    </source>
</evidence>
<evidence type="ECO:0000313" key="1">
    <source>
        <dbReference type="EMBL" id="KRR27984.1"/>
    </source>
</evidence>
<protein>
    <submittedName>
        <fullName evidence="1">Uncharacterized protein</fullName>
    </submittedName>
</protein>
<dbReference type="Proteomes" id="UP000051660">
    <property type="component" value="Unassembled WGS sequence"/>
</dbReference>
<name>A0A0R3NDR3_9BRAD</name>
<gene>
    <name evidence="1" type="ORF">CQ14_09185</name>
</gene>